<reference evidence="1 2" key="1">
    <citation type="submission" date="2019-10" db="EMBL/GenBank/DDBJ databases">
        <title>Prolixibacter strains distinguished by the presence of nitrate reductase genes were adept at nitrate-dependent anaerobic corrosion of metallic iron and carbon steel.</title>
        <authorList>
            <person name="Iino T."/>
            <person name="Shono N."/>
            <person name="Ito K."/>
            <person name="Nakamura R."/>
            <person name="Sueoka K."/>
            <person name="Harayama S."/>
            <person name="Ohkuma M."/>
        </authorList>
    </citation>
    <scope>NUCLEOTIDE SEQUENCE [LARGE SCALE GENOMIC DNA]</scope>
    <source>
        <strain evidence="1 2">JCM 13498</strain>
    </source>
</reference>
<gene>
    <name evidence="1" type="ORF">PbJCM13498_30990</name>
</gene>
<dbReference type="AlphaFoldDB" id="A0A5M4B2X0"/>
<proteinExistence type="predicted"/>
<comment type="caution">
    <text evidence="1">The sequence shown here is derived from an EMBL/GenBank/DDBJ whole genome shotgun (WGS) entry which is preliminary data.</text>
</comment>
<accession>A0A5M4B2X0</accession>
<protein>
    <submittedName>
        <fullName evidence="1">Uncharacterized protein</fullName>
    </submittedName>
</protein>
<evidence type="ECO:0000313" key="1">
    <source>
        <dbReference type="EMBL" id="GET34236.1"/>
    </source>
</evidence>
<organism evidence="1 2">
    <name type="scientific">Prolixibacter bellariivorans</name>
    <dbReference type="NCBI Taxonomy" id="314319"/>
    <lineage>
        <taxon>Bacteria</taxon>
        <taxon>Pseudomonadati</taxon>
        <taxon>Bacteroidota</taxon>
        <taxon>Bacteroidia</taxon>
        <taxon>Marinilabiliales</taxon>
        <taxon>Prolixibacteraceae</taxon>
        <taxon>Prolixibacter</taxon>
    </lineage>
</organism>
<sequence length="177" mass="21288">MHTIMKTLAIFFLLLIFQNCDTKEFPLEVKKIYSSNKEKPFSEFENWNIYLRGGKNDVYVFDYMLNDKIEARYLVTDGEPVMFKRIFPFQDSVFFSLNKDSLHRYSGKSIISKKLYLDFKSLGIDAIFYRPKEKLFLLKKDKVTLVRTVEPQNRLSDSLRVVNYKKIDPHWFYFRDE</sequence>
<name>A0A5M4B2X0_9BACT</name>
<evidence type="ECO:0000313" key="2">
    <source>
        <dbReference type="Proteomes" id="UP000391834"/>
    </source>
</evidence>
<keyword evidence="2" id="KW-1185">Reference proteome</keyword>
<dbReference type="Proteomes" id="UP000391834">
    <property type="component" value="Unassembled WGS sequence"/>
</dbReference>
<dbReference type="EMBL" id="BLAX01000001">
    <property type="protein sequence ID" value="GET34236.1"/>
    <property type="molecule type" value="Genomic_DNA"/>
</dbReference>